<keyword evidence="2" id="KW-0732">Signal</keyword>
<dbReference type="InterPro" id="IPR011041">
    <property type="entry name" value="Quinoprot_gluc/sorb_DH_b-prop"/>
</dbReference>
<organism evidence="4 5">
    <name type="scientific">Jatrophihabitans cynanchi</name>
    <dbReference type="NCBI Taxonomy" id="2944128"/>
    <lineage>
        <taxon>Bacteria</taxon>
        <taxon>Bacillati</taxon>
        <taxon>Actinomycetota</taxon>
        <taxon>Actinomycetes</taxon>
        <taxon>Jatrophihabitantales</taxon>
        <taxon>Jatrophihabitantaceae</taxon>
        <taxon>Jatrophihabitans</taxon>
    </lineage>
</organism>
<evidence type="ECO:0000256" key="1">
    <source>
        <dbReference type="SAM" id="MobiDB-lite"/>
    </source>
</evidence>
<dbReference type="InterPro" id="IPR012938">
    <property type="entry name" value="Glc/Sorbosone_DH"/>
</dbReference>
<evidence type="ECO:0000256" key="2">
    <source>
        <dbReference type="SAM" id="SignalP"/>
    </source>
</evidence>
<protein>
    <submittedName>
        <fullName evidence="4">PQQ-dependent sugar dehydrogenase</fullName>
    </submittedName>
</protein>
<accession>A0ABY7K209</accession>
<evidence type="ECO:0000313" key="4">
    <source>
        <dbReference type="EMBL" id="WAX57898.1"/>
    </source>
</evidence>
<evidence type="ECO:0000259" key="3">
    <source>
        <dbReference type="Pfam" id="PF07995"/>
    </source>
</evidence>
<feature type="domain" description="Glucose/Sorbosone dehydrogenase" evidence="3">
    <location>
        <begin position="91"/>
        <end position="380"/>
    </location>
</feature>
<sequence>MHQPHRRPAAAVAAVLLLAGCTAGAKADVPDWKPQRSFQGEGHPPTIAPAQPQHPSASEPQTPGGAPSSSPDSSGSPTNTQDPAVVAKHLAAPTGLVLMPDGTALVGERTTGRIVRVQPVAGRPVPTVRTLTGLRTSGDGGLLDLALSPHYLQDALIFAYLTTAKDNRVVAFTLTGPVTPVLTGIPNGSTGNAGRITFGPDGSLYVGTGDAGTPANAVNPHSLAGKVLRVTDIGEPATGNPDPSSPVFSSGHRSIAGLCAEPDTGTMLAVEDSRSGGAVNVLAPGATYGWPTSSPGDRAPLAQLPPGDSAPGGCAVADGVLYVTSLDGTLLLTASLRAKANAISVGKFSAELKGRYGRLRTVVSAPDGALWMTTSNKDGRGKPVPDDERVIRIVPSGGGGNQPM</sequence>
<feature type="signal peptide" evidence="2">
    <location>
        <begin position="1"/>
        <end position="27"/>
    </location>
</feature>
<dbReference type="PANTHER" id="PTHR19328:SF13">
    <property type="entry name" value="HIPL1 PROTEIN"/>
    <property type="match status" value="1"/>
</dbReference>
<dbReference type="Gene3D" id="2.120.10.30">
    <property type="entry name" value="TolB, C-terminal domain"/>
    <property type="match status" value="1"/>
</dbReference>
<dbReference type="RefSeq" id="WP_269444447.1">
    <property type="nucleotide sequence ID" value="NZ_CP097463.1"/>
</dbReference>
<dbReference type="Proteomes" id="UP001164693">
    <property type="component" value="Chromosome"/>
</dbReference>
<gene>
    <name evidence="4" type="ORF">M6B22_03820</name>
</gene>
<feature type="region of interest" description="Disordered" evidence="1">
    <location>
        <begin position="27"/>
        <end position="82"/>
    </location>
</feature>
<dbReference type="PANTHER" id="PTHR19328">
    <property type="entry name" value="HEDGEHOG-INTERACTING PROTEIN"/>
    <property type="match status" value="1"/>
</dbReference>
<proteinExistence type="predicted"/>
<name>A0ABY7K209_9ACTN</name>
<dbReference type="SUPFAM" id="SSF50952">
    <property type="entry name" value="Soluble quinoprotein glucose dehydrogenase"/>
    <property type="match status" value="1"/>
</dbReference>
<evidence type="ECO:0000313" key="5">
    <source>
        <dbReference type="Proteomes" id="UP001164693"/>
    </source>
</evidence>
<dbReference type="PROSITE" id="PS51257">
    <property type="entry name" value="PROKAR_LIPOPROTEIN"/>
    <property type="match status" value="1"/>
</dbReference>
<feature type="compositionally biased region" description="Low complexity" evidence="1">
    <location>
        <begin position="63"/>
        <end position="77"/>
    </location>
</feature>
<dbReference type="Pfam" id="PF07995">
    <property type="entry name" value="GSDH"/>
    <property type="match status" value="1"/>
</dbReference>
<keyword evidence="5" id="KW-1185">Reference proteome</keyword>
<reference evidence="4" key="1">
    <citation type="submission" date="2022-05" db="EMBL/GenBank/DDBJ databases">
        <title>Jatrophihabitans sp. SB3-54 whole genome sequence.</title>
        <authorList>
            <person name="Suh M.K."/>
            <person name="Eom M.K."/>
            <person name="Kim J.S."/>
            <person name="Kim H.S."/>
            <person name="Do H.E."/>
            <person name="Shin Y.K."/>
            <person name="Lee J.-S."/>
        </authorList>
    </citation>
    <scope>NUCLEOTIDE SEQUENCE</scope>
    <source>
        <strain evidence="4">SB3-54</strain>
    </source>
</reference>
<feature type="chain" id="PRO_5046487221" evidence="2">
    <location>
        <begin position="28"/>
        <end position="404"/>
    </location>
</feature>
<dbReference type="InterPro" id="IPR011042">
    <property type="entry name" value="6-blade_b-propeller_TolB-like"/>
</dbReference>
<dbReference type="EMBL" id="CP097463">
    <property type="protein sequence ID" value="WAX57898.1"/>
    <property type="molecule type" value="Genomic_DNA"/>
</dbReference>